<dbReference type="AlphaFoldDB" id="A0AAV7PCA6"/>
<keyword evidence="2" id="KW-1185">Reference proteome</keyword>
<gene>
    <name evidence="1" type="ORF">NDU88_003471</name>
</gene>
<evidence type="ECO:0000313" key="1">
    <source>
        <dbReference type="EMBL" id="KAJ1125032.1"/>
    </source>
</evidence>
<name>A0AAV7PCA6_PLEWA</name>
<accession>A0AAV7PCA6</accession>
<feature type="non-terminal residue" evidence="1">
    <location>
        <position position="88"/>
    </location>
</feature>
<comment type="caution">
    <text evidence="1">The sequence shown here is derived from an EMBL/GenBank/DDBJ whole genome shotgun (WGS) entry which is preliminary data.</text>
</comment>
<organism evidence="1 2">
    <name type="scientific">Pleurodeles waltl</name>
    <name type="common">Iberian ribbed newt</name>
    <dbReference type="NCBI Taxonomy" id="8319"/>
    <lineage>
        <taxon>Eukaryota</taxon>
        <taxon>Metazoa</taxon>
        <taxon>Chordata</taxon>
        <taxon>Craniata</taxon>
        <taxon>Vertebrata</taxon>
        <taxon>Euteleostomi</taxon>
        <taxon>Amphibia</taxon>
        <taxon>Batrachia</taxon>
        <taxon>Caudata</taxon>
        <taxon>Salamandroidea</taxon>
        <taxon>Salamandridae</taxon>
        <taxon>Pleurodelinae</taxon>
        <taxon>Pleurodeles</taxon>
    </lineage>
</organism>
<dbReference type="EMBL" id="JANPWB010000011">
    <property type="protein sequence ID" value="KAJ1125032.1"/>
    <property type="molecule type" value="Genomic_DNA"/>
</dbReference>
<dbReference type="Proteomes" id="UP001066276">
    <property type="component" value="Chromosome 7"/>
</dbReference>
<reference evidence="1" key="1">
    <citation type="journal article" date="2022" name="bioRxiv">
        <title>Sequencing and chromosome-scale assembly of the giantPleurodeles waltlgenome.</title>
        <authorList>
            <person name="Brown T."/>
            <person name="Elewa A."/>
            <person name="Iarovenko S."/>
            <person name="Subramanian E."/>
            <person name="Araus A.J."/>
            <person name="Petzold A."/>
            <person name="Susuki M."/>
            <person name="Suzuki K.-i.T."/>
            <person name="Hayashi T."/>
            <person name="Toyoda A."/>
            <person name="Oliveira C."/>
            <person name="Osipova E."/>
            <person name="Leigh N.D."/>
            <person name="Simon A."/>
            <person name="Yun M.H."/>
        </authorList>
    </citation>
    <scope>NUCLEOTIDE SEQUENCE</scope>
    <source>
        <strain evidence="1">20211129_DDA</strain>
        <tissue evidence="1">Liver</tissue>
    </source>
</reference>
<proteinExistence type="predicted"/>
<protein>
    <submittedName>
        <fullName evidence="1">Uncharacterized protein</fullName>
    </submittedName>
</protein>
<evidence type="ECO:0000313" key="2">
    <source>
        <dbReference type="Proteomes" id="UP001066276"/>
    </source>
</evidence>
<sequence length="88" mass="9362">DHLMDIVATAGHVWPVQLASGMPSQPSSRSQVTGRSHWEAWGTTASLFLVTSAHPSDCLVLMGASSSARTSPQLCHSTSFHFHTCDGV</sequence>
<feature type="non-terminal residue" evidence="1">
    <location>
        <position position="1"/>
    </location>
</feature>